<dbReference type="InterPro" id="IPR019557">
    <property type="entry name" value="AminoTfrase-like_pln_mobile"/>
</dbReference>
<keyword evidence="3" id="KW-1185">Reference proteome</keyword>
<dbReference type="PANTHER" id="PTHR46033:SF8">
    <property type="entry name" value="PROTEIN MAINTENANCE OF MERISTEMS-LIKE"/>
    <property type="match status" value="1"/>
</dbReference>
<accession>A0A151R878</accession>
<reference evidence="2" key="1">
    <citation type="journal article" date="2012" name="Nat. Biotechnol.">
        <title>Draft genome sequence of pigeonpea (Cajanus cajan), an orphan legume crop of resource-poor farmers.</title>
        <authorList>
            <person name="Varshney R.K."/>
            <person name="Chen W."/>
            <person name="Li Y."/>
            <person name="Bharti A.K."/>
            <person name="Saxena R.K."/>
            <person name="Schlueter J.A."/>
            <person name="Donoghue M.T."/>
            <person name="Azam S."/>
            <person name="Fan G."/>
            <person name="Whaley A.M."/>
            <person name="Farmer A.D."/>
            <person name="Sheridan J."/>
            <person name="Iwata A."/>
            <person name="Tuteja R."/>
            <person name="Penmetsa R.V."/>
            <person name="Wu W."/>
            <person name="Upadhyaya H.D."/>
            <person name="Yang S.P."/>
            <person name="Shah T."/>
            <person name="Saxena K.B."/>
            <person name="Michael T."/>
            <person name="McCombie W.R."/>
            <person name="Yang B."/>
            <person name="Zhang G."/>
            <person name="Yang H."/>
            <person name="Wang J."/>
            <person name="Spillane C."/>
            <person name="Cook D.R."/>
            <person name="May G.D."/>
            <person name="Xu X."/>
            <person name="Jackson S.A."/>
        </authorList>
    </citation>
    <scope>NUCLEOTIDE SEQUENCE [LARGE SCALE GENOMIC DNA]</scope>
</reference>
<dbReference type="OMA" id="VEWHFPD"/>
<feature type="domain" description="Aminotransferase-like plant mobile" evidence="1">
    <location>
        <begin position="46"/>
        <end position="384"/>
    </location>
</feature>
<gene>
    <name evidence="2" type="ORF">KK1_039887</name>
</gene>
<sequence length="405" mass="47324">MQSIHVSEHIWNGQPDRVLRIRRATKSGHRDGSIPNEVRPFLARAGMLGVAEMSYFPIDHHLISALVERWRPETHTFHMTFGECTITLEDVSVLLGLKVHGDPITGCSTYRWVSLIEDLLGIIPPTNAIKGGRLKMSWVDQYFSDVSMHVHSVQQMERYARAYILRLLGDLDRCGQLSWGSAVLADLYRELCVATNYDHKEISGACVLLQLWAWYRMPYFAPLMRPLNIVGVPLGARWNSALHAPREEQKKTIVQIRDALDKMKDKDFVWQPYFQYFYSLPSYCVENTNIWRASVPLIDFHIIEYHHPDRVMRQFGMVQHIPRPPRQPDNLHDLTLRGKDDIDWRVQHAIFVHEWETRLDCIWTQDSCTTTHLSSNSEYMVWYKRHTRRWIGHITAKQGYVVSHI</sequence>
<dbReference type="GO" id="GO:0010073">
    <property type="term" value="P:meristem maintenance"/>
    <property type="evidence" value="ECO:0007669"/>
    <property type="project" value="InterPro"/>
</dbReference>
<proteinExistence type="predicted"/>
<dbReference type="STRING" id="3821.A0A151R878"/>
<dbReference type="AlphaFoldDB" id="A0A151R878"/>
<organism evidence="2 3">
    <name type="scientific">Cajanus cajan</name>
    <name type="common">Pigeon pea</name>
    <name type="synonym">Cajanus indicus</name>
    <dbReference type="NCBI Taxonomy" id="3821"/>
    <lineage>
        <taxon>Eukaryota</taxon>
        <taxon>Viridiplantae</taxon>
        <taxon>Streptophyta</taxon>
        <taxon>Embryophyta</taxon>
        <taxon>Tracheophyta</taxon>
        <taxon>Spermatophyta</taxon>
        <taxon>Magnoliopsida</taxon>
        <taxon>eudicotyledons</taxon>
        <taxon>Gunneridae</taxon>
        <taxon>Pentapetalae</taxon>
        <taxon>rosids</taxon>
        <taxon>fabids</taxon>
        <taxon>Fabales</taxon>
        <taxon>Fabaceae</taxon>
        <taxon>Papilionoideae</taxon>
        <taxon>50 kb inversion clade</taxon>
        <taxon>NPAAA clade</taxon>
        <taxon>indigoferoid/millettioid clade</taxon>
        <taxon>Phaseoleae</taxon>
        <taxon>Cajanus</taxon>
    </lineage>
</organism>
<evidence type="ECO:0000259" key="1">
    <source>
        <dbReference type="Pfam" id="PF10536"/>
    </source>
</evidence>
<dbReference type="InterPro" id="IPR044824">
    <property type="entry name" value="MAIN-like"/>
</dbReference>
<dbReference type="PANTHER" id="PTHR46033">
    <property type="entry name" value="PROTEIN MAIN-LIKE 2"/>
    <property type="match status" value="1"/>
</dbReference>
<evidence type="ECO:0000313" key="2">
    <source>
        <dbReference type="EMBL" id="KYP38834.1"/>
    </source>
</evidence>
<protein>
    <submittedName>
        <fullName evidence="2">Serine/threonine protein phosphatase 7 long form isogeny</fullName>
    </submittedName>
</protein>
<dbReference type="Proteomes" id="UP000075243">
    <property type="component" value="Unassembled WGS sequence"/>
</dbReference>
<name>A0A151R878_CAJCA</name>
<evidence type="ECO:0000313" key="3">
    <source>
        <dbReference type="Proteomes" id="UP000075243"/>
    </source>
</evidence>
<dbReference type="Gramene" id="C.cajan_38902.t">
    <property type="protein sequence ID" value="C.cajan_38902.t"/>
    <property type="gene ID" value="C.cajan_38902"/>
</dbReference>
<dbReference type="Pfam" id="PF10536">
    <property type="entry name" value="PMD"/>
    <property type="match status" value="1"/>
</dbReference>
<dbReference type="EMBL" id="KQ483962">
    <property type="protein sequence ID" value="KYP38834.1"/>
    <property type="molecule type" value="Genomic_DNA"/>
</dbReference>